<name>I3CAZ0_9FLAO</name>
<organism evidence="1 2">
    <name type="scientific">Galbibacter orientalis DSM 19592</name>
    <dbReference type="NCBI Taxonomy" id="926559"/>
    <lineage>
        <taxon>Bacteria</taxon>
        <taxon>Pseudomonadati</taxon>
        <taxon>Bacteroidota</taxon>
        <taxon>Flavobacteriia</taxon>
        <taxon>Flavobacteriales</taxon>
        <taxon>Flavobacteriaceae</taxon>
        <taxon>Galbibacter</taxon>
    </lineage>
</organism>
<protein>
    <submittedName>
        <fullName evidence="1">WD40-like beta propeller repeat protein</fullName>
    </submittedName>
</protein>
<keyword evidence="2" id="KW-1185">Reference proteome</keyword>
<reference evidence="1 2" key="1">
    <citation type="submission" date="2012-02" db="EMBL/GenBank/DDBJ databases">
        <title>Improved High-Quality Draft genome of Joostella marina DSM 19592.</title>
        <authorList>
            <consortium name="US DOE Joint Genome Institute (JGI-PGF)"/>
            <person name="Lucas S."/>
            <person name="Copeland A."/>
            <person name="Lapidus A."/>
            <person name="Bruce D."/>
            <person name="Goodwin L."/>
            <person name="Pitluck S."/>
            <person name="Peters L."/>
            <person name="Chertkov O."/>
            <person name="Ovchinnikova G."/>
            <person name="Kyrpides N."/>
            <person name="Mavromatis K."/>
            <person name="Detter J.C."/>
            <person name="Han C."/>
            <person name="Land M."/>
            <person name="Hauser L."/>
            <person name="Markowitz V."/>
            <person name="Cheng J.-F."/>
            <person name="Hugenholtz P."/>
            <person name="Woyke T."/>
            <person name="Wu D."/>
            <person name="Tindall B."/>
            <person name="Brambilla E."/>
            <person name="Klenk H.-P."/>
            <person name="Eisen J.A."/>
        </authorList>
    </citation>
    <scope>NUCLEOTIDE SEQUENCE [LARGE SCALE GENOMIC DNA]</scope>
    <source>
        <strain evidence="1 2">DSM 19592</strain>
    </source>
</reference>
<evidence type="ECO:0000313" key="2">
    <source>
        <dbReference type="Proteomes" id="UP000004690"/>
    </source>
</evidence>
<proteinExistence type="predicted"/>
<dbReference type="EMBL" id="JH651379">
    <property type="protein sequence ID" value="EIJ40783.1"/>
    <property type="molecule type" value="Genomic_DNA"/>
</dbReference>
<dbReference type="AlphaFoldDB" id="I3CAZ0"/>
<dbReference type="RefSeq" id="WP_008615342.1">
    <property type="nucleotide sequence ID" value="NZ_JH651379.1"/>
</dbReference>
<evidence type="ECO:0000313" key="1">
    <source>
        <dbReference type="EMBL" id="EIJ40783.1"/>
    </source>
</evidence>
<dbReference type="SUPFAM" id="SSF82171">
    <property type="entry name" value="DPP6 N-terminal domain-like"/>
    <property type="match status" value="1"/>
</dbReference>
<sequence>MLKIRFLIIIVLTSYGVRAQHTREVAQFNHDFNQSLSVRDLAITADGKEAFFTIQSPFQEISQIAFIKKENNTWSEPELMPFSDAFSYLEPFISANGNRLYFVSDRPLHSADTIKKDFDIWYVERKQQDEKWSAPINLGKPVNSDLDEFYPSLSENNNLYFTMVSPEGMGKDDIYVCRWQNGAYQSPMLLDKHINSAGYEFNAFISKKEDFLIFTKYNEADGYGSGDLYISKKNSMGNWEKAENMGAAINTKYMEYCPFYDEQSQLLYFTSKRNDLTPRTFKDFSDLQQYIKESNNGLSKIYWIPLNIR</sequence>
<dbReference type="Proteomes" id="UP000004690">
    <property type="component" value="Unassembled WGS sequence"/>
</dbReference>
<dbReference type="eggNOG" id="COG0823">
    <property type="taxonomic scope" value="Bacteria"/>
</dbReference>
<dbReference type="OrthoDB" id="9809364at2"/>
<dbReference type="STRING" id="926559.JoomaDRAFT_3854"/>
<accession>I3CAZ0</accession>
<gene>
    <name evidence="1" type="ORF">JoomaDRAFT_3854</name>
</gene>
<dbReference type="Pfam" id="PF07676">
    <property type="entry name" value="PD40"/>
    <property type="match status" value="1"/>
</dbReference>
<dbReference type="InterPro" id="IPR011659">
    <property type="entry name" value="WD40"/>
</dbReference>
<dbReference type="HOGENOM" id="CLU_059007_1_0_10"/>